<feature type="compositionally biased region" description="Low complexity" evidence="1">
    <location>
        <begin position="251"/>
        <end position="261"/>
    </location>
</feature>
<proteinExistence type="predicted"/>
<dbReference type="AlphaFoldDB" id="A0A8B9NCR4"/>
<dbReference type="InterPro" id="IPR021025">
    <property type="entry name" value="Fanconi_anaemia_gr_E_prot_C"/>
</dbReference>
<feature type="compositionally biased region" description="Basic and acidic residues" evidence="1">
    <location>
        <begin position="236"/>
        <end position="250"/>
    </location>
</feature>
<evidence type="ECO:0000259" key="2">
    <source>
        <dbReference type="Pfam" id="PF11510"/>
    </source>
</evidence>
<dbReference type="Gene3D" id="1.25.40.480">
    <property type="match status" value="1"/>
</dbReference>
<evidence type="ECO:0000313" key="3">
    <source>
        <dbReference type="Ensembl" id="ENSANIP00000021130.1"/>
    </source>
</evidence>
<reference evidence="3" key="1">
    <citation type="submission" date="2025-08" db="UniProtKB">
        <authorList>
            <consortium name="Ensembl"/>
        </authorList>
    </citation>
    <scope>IDENTIFICATION</scope>
</reference>
<name>A0A8B9NCR4_9AVES</name>
<dbReference type="Pfam" id="PF11510">
    <property type="entry name" value="FA_FANCE"/>
    <property type="match status" value="1"/>
</dbReference>
<dbReference type="PANTHER" id="PTHR32094:SF5">
    <property type="entry name" value="FANCONI ANEMIA GROUP E PROTEIN"/>
    <property type="match status" value="1"/>
</dbReference>
<dbReference type="Proteomes" id="UP000694541">
    <property type="component" value="Unplaced"/>
</dbReference>
<evidence type="ECO:0000256" key="1">
    <source>
        <dbReference type="SAM" id="MobiDB-lite"/>
    </source>
</evidence>
<sequence length="520" mass="56381">MELPCLPWLQSFDKPCRLLLHTLASGSSGVLAALQMLQRVQAHEGPGQAFPWQAFTAALCAEEPILEGPEGALAVKPRLLLLPVVCQRNLFSLLLVVQAVVPGGCLSRLLQALEQDSHVDPWVRTLGDLLRQGSGGKECSPPPAPLSSTCQQQLRCLCQKIAQNKPEGQRKLNWCFSKQPGTAGDVADSVLQGGKRKKVLEESLELDEERERKRLLLEEAAFDPPRTQESGDTAGVEEKVPVEPSGDRSAESPAGAAPESSQQDAARKPRKISQAELAAEVQSFLQMHGQRLKMLMQKESNHSELSVPPELHVLNNCSPSQLEGLCSFLHLSTCPEHLLARFCSWLLALTPDLSYTSAAILAEQLFLQRVLSLAQPPSRHLMAALTSFCSKYSQPFCQVLVPVVLREPGEGAVGSQEARLLLGAAEGAGEGLWAASSRKGSPSCRVLSPGSLLSPKLCVRNHGGMVLVLSGQVNTWELGWEVALQMPEREREGMPGLFPTSVLPKDSCHPSMDLRIPDNS</sequence>
<keyword evidence="4" id="KW-1185">Reference proteome</keyword>
<dbReference type="Ensembl" id="ENSANIT00000021829.1">
    <property type="protein sequence ID" value="ENSANIP00000021130.1"/>
    <property type="gene ID" value="ENSANIG00000014368.1"/>
</dbReference>
<reference evidence="3" key="2">
    <citation type="submission" date="2025-09" db="UniProtKB">
        <authorList>
            <consortium name="Ensembl"/>
        </authorList>
    </citation>
    <scope>IDENTIFICATION</scope>
</reference>
<dbReference type="InterPro" id="IPR039685">
    <property type="entry name" value="FANCE"/>
</dbReference>
<dbReference type="GO" id="GO:0043240">
    <property type="term" value="C:Fanconi anaemia nuclear complex"/>
    <property type="evidence" value="ECO:0007669"/>
    <property type="project" value="InterPro"/>
</dbReference>
<dbReference type="GO" id="GO:0036297">
    <property type="term" value="P:interstrand cross-link repair"/>
    <property type="evidence" value="ECO:0007669"/>
    <property type="project" value="InterPro"/>
</dbReference>
<accession>A0A8B9NCR4</accession>
<protein>
    <recommendedName>
        <fullName evidence="2">Fanconi Anaemia group E protein C-terminal domain-containing protein</fullName>
    </recommendedName>
</protein>
<organism evidence="3 4">
    <name type="scientific">Accipiter nisus</name>
    <name type="common">Eurasian sparrowhawk</name>
    <dbReference type="NCBI Taxonomy" id="211598"/>
    <lineage>
        <taxon>Eukaryota</taxon>
        <taxon>Metazoa</taxon>
        <taxon>Chordata</taxon>
        <taxon>Craniata</taxon>
        <taxon>Vertebrata</taxon>
        <taxon>Euteleostomi</taxon>
        <taxon>Archelosauria</taxon>
        <taxon>Archosauria</taxon>
        <taxon>Dinosauria</taxon>
        <taxon>Saurischia</taxon>
        <taxon>Theropoda</taxon>
        <taxon>Coelurosauria</taxon>
        <taxon>Aves</taxon>
        <taxon>Neognathae</taxon>
        <taxon>Neoaves</taxon>
        <taxon>Telluraves</taxon>
        <taxon>Accipitrimorphae</taxon>
        <taxon>Accipitriformes</taxon>
        <taxon>Accipitridae</taxon>
        <taxon>Accipitrinae</taxon>
        <taxon>Accipiter</taxon>
    </lineage>
</organism>
<dbReference type="PANTHER" id="PTHR32094">
    <property type="entry name" value="FANCONI ANEMIA GROUP E PROTEIN"/>
    <property type="match status" value="1"/>
</dbReference>
<feature type="region of interest" description="Disordered" evidence="1">
    <location>
        <begin position="217"/>
        <end position="272"/>
    </location>
</feature>
<evidence type="ECO:0000313" key="4">
    <source>
        <dbReference type="Proteomes" id="UP000694541"/>
    </source>
</evidence>
<feature type="domain" description="Fanconi Anaemia group E protein C-terminal" evidence="2">
    <location>
        <begin position="276"/>
        <end position="413"/>
    </location>
</feature>